<reference evidence="1 2" key="1">
    <citation type="submission" date="2019-11" db="EMBL/GenBank/DDBJ databases">
        <title>Type strains purchased from KCTC, JCM and DSMZ.</title>
        <authorList>
            <person name="Lu H."/>
        </authorList>
    </citation>
    <scope>NUCLEOTIDE SEQUENCE [LARGE SCALE GENOMIC DNA]</scope>
    <source>
        <strain evidence="1 2">KCTC 22382</strain>
    </source>
</reference>
<comment type="caution">
    <text evidence="1">The sequence shown here is derived from an EMBL/GenBank/DDBJ whole genome shotgun (WGS) entry which is preliminary data.</text>
</comment>
<sequence length="77" mass="8601">MALLVVAFGVAFAWWLTAGITRPINETVTLAECVAGGDLVDHSHRVSASRGAASRWWRRRCAAWRSARPARPRKSRR</sequence>
<evidence type="ECO:0000313" key="1">
    <source>
        <dbReference type="EMBL" id="MTV39508.1"/>
    </source>
</evidence>
<dbReference type="EMBL" id="WNKY01000020">
    <property type="protein sequence ID" value="MTV39508.1"/>
    <property type="molecule type" value="Genomic_DNA"/>
</dbReference>
<protein>
    <submittedName>
        <fullName evidence="1">Uncharacterized protein</fullName>
    </submittedName>
</protein>
<proteinExistence type="predicted"/>
<accession>A0A6L6PK65</accession>
<name>A0A6L6PK65_9BURK</name>
<dbReference type="Proteomes" id="UP000475582">
    <property type="component" value="Unassembled WGS sequence"/>
</dbReference>
<organism evidence="1 2">
    <name type="scientific">Duganella radicis</name>
    <dbReference type="NCBI Taxonomy" id="551988"/>
    <lineage>
        <taxon>Bacteria</taxon>
        <taxon>Pseudomonadati</taxon>
        <taxon>Pseudomonadota</taxon>
        <taxon>Betaproteobacteria</taxon>
        <taxon>Burkholderiales</taxon>
        <taxon>Oxalobacteraceae</taxon>
        <taxon>Telluria group</taxon>
        <taxon>Duganella</taxon>
    </lineage>
</organism>
<gene>
    <name evidence="1" type="ORF">GM676_18235</name>
</gene>
<evidence type="ECO:0000313" key="2">
    <source>
        <dbReference type="Proteomes" id="UP000475582"/>
    </source>
</evidence>
<dbReference type="AlphaFoldDB" id="A0A6L6PK65"/>
<keyword evidence="2" id="KW-1185">Reference proteome</keyword>
<dbReference type="Gene3D" id="6.10.340.10">
    <property type="match status" value="1"/>
</dbReference>